<evidence type="ECO:0000259" key="1">
    <source>
        <dbReference type="Pfam" id="PF01590"/>
    </source>
</evidence>
<evidence type="ECO:0000313" key="2">
    <source>
        <dbReference type="EMBL" id="ABF41570.1"/>
    </source>
</evidence>
<dbReference type="KEGG" id="aba:Acid345_2569"/>
<feature type="domain" description="GAF" evidence="1">
    <location>
        <begin position="68"/>
        <end position="172"/>
    </location>
</feature>
<gene>
    <name evidence="2" type="ordered locus">Acid345_2569</name>
</gene>
<name>Q1INI0_KORVE</name>
<evidence type="ECO:0000313" key="3">
    <source>
        <dbReference type="Proteomes" id="UP000002432"/>
    </source>
</evidence>
<organism evidence="2 3">
    <name type="scientific">Koribacter versatilis (strain Ellin345)</name>
    <dbReference type="NCBI Taxonomy" id="204669"/>
    <lineage>
        <taxon>Bacteria</taxon>
        <taxon>Pseudomonadati</taxon>
        <taxon>Acidobacteriota</taxon>
        <taxon>Terriglobia</taxon>
        <taxon>Terriglobales</taxon>
        <taxon>Candidatus Korobacteraceae</taxon>
        <taxon>Candidatus Korobacter</taxon>
    </lineage>
</organism>
<dbReference type="SUPFAM" id="SSF55781">
    <property type="entry name" value="GAF domain-like"/>
    <property type="match status" value="1"/>
</dbReference>
<dbReference type="InterPro" id="IPR029016">
    <property type="entry name" value="GAF-like_dom_sf"/>
</dbReference>
<dbReference type="OrthoDB" id="5395393at2"/>
<keyword evidence="3" id="KW-1185">Reference proteome</keyword>
<dbReference type="EnsemblBacteria" id="ABF41570">
    <property type="protein sequence ID" value="ABF41570"/>
    <property type="gene ID" value="Acid345_2569"/>
</dbReference>
<dbReference type="InterPro" id="IPR003018">
    <property type="entry name" value="GAF"/>
</dbReference>
<dbReference type="AlphaFoldDB" id="Q1INI0"/>
<protein>
    <recommendedName>
        <fullName evidence="1">GAF domain-containing protein</fullName>
    </recommendedName>
</protein>
<dbReference type="EMBL" id="CP000360">
    <property type="protein sequence ID" value="ABF41570.1"/>
    <property type="molecule type" value="Genomic_DNA"/>
</dbReference>
<sequence>MATPATSLAELAGACTKEGLTPLNGEKLAHLMAKQFKLQEDEVAILRIEETKLIFVYPMKLHDVGYIPVNATSSVAGRTAASKKPEVINNFAQTRHVSVFESVDLTGAHAPLGGEKHEHPIIQKLMSAPVVKDNKVAGVVQVCRKGLTGPSAGVDFTPADLQKLVSACGDIAKCF</sequence>
<accession>Q1INI0</accession>
<dbReference type="HOGENOM" id="CLU_1608491_0_0_0"/>
<dbReference type="Pfam" id="PF01590">
    <property type="entry name" value="GAF"/>
    <property type="match status" value="1"/>
</dbReference>
<proteinExistence type="predicted"/>
<dbReference type="Gene3D" id="3.30.450.40">
    <property type="match status" value="1"/>
</dbReference>
<dbReference type="RefSeq" id="WP_011523371.1">
    <property type="nucleotide sequence ID" value="NC_008009.1"/>
</dbReference>
<dbReference type="eggNOG" id="ENOG502ZW2P">
    <property type="taxonomic scope" value="Bacteria"/>
</dbReference>
<dbReference type="STRING" id="204669.Acid345_2569"/>
<reference evidence="2 3" key="1">
    <citation type="journal article" date="2009" name="Appl. Environ. Microbiol.">
        <title>Three genomes from the phylum Acidobacteria provide insight into the lifestyles of these microorganisms in soils.</title>
        <authorList>
            <person name="Ward N.L."/>
            <person name="Challacombe J.F."/>
            <person name="Janssen P.H."/>
            <person name="Henrissat B."/>
            <person name="Coutinho P.M."/>
            <person name="Wu M."/>
            <person name="Xie G."/>
            <person name="Haft D.H."/>
            <person name="Sait M."/>
            <person name="Badger J."/>
            <person name="Barabote R.D."/>
            <person name="Bradley B."/>
            <person name="Brettin T.S."/>
            <person name="Brinkac L.M."/>
            <person name="Bruce D."/>
            <person name="Creasy T."/>
            <person name="Daugherty S.C."/>
            <person name="Davidsen T.M."/>
            <person name="DeBoy R.T."/>
            <person name="Detter J.C."/>
            <person name="Dodson R.J."/>
            <person name="Durkin A.S."/>
            <person name="Ganapathy A."/>
            <person name="Gwinn-Giglio M."/>
            <person name="Han C.S."/>
            <person name="Khouri H."/>
            <person name="Kiss H."/>
            <person name="Kothari S.P."/>
            <person name="Madupu R."/>
            <person name="Nelson K.E."/>
            <person name="Nelson W.C."/>
            <person name="Paulsen I."/>
            <person name="Penn K."/>
            <person name="Ren Q."/>
            <person name="Rosovitz M.J."/>
            <person name="Selengut J.D."/>
            <person name="Shrivastava S."/>
            <person name="Sullivan S.A."/>
            <person name="Tapia R."/>
            <person name="Thompson L.S."/>
            <person name="Watkins K.L."/>
            <person name="Yang Q."/>
            <person name="Yu C."/>
            <person name="Zafar N."/>
            <person name="Zhou L."/>
            <person name="Kuske C.R."/>
        </authorList>
    </citation>
    <scope>NUCLEOTIDE SEQUENCE [LARGE SCALE GENOMIC DNA]</scope>
    <source>
        <strain evidence="2 3">Ellin345</strain>
    </source>
</reference>
<dbReference type="Proteomes" id="UP000002432">
    <property type="component" value="Chromosome"/>
</dbReference>